<keyword evidence="1" id="KW-0347">Helicase</keyword>
<gene>
    <name evidence="4" type="ORF">AC578_1035</name>
</gene>
<feature type="domain" description="DNA2/NAM7 helicase helicase" evidence="2">
    <location>
        <begin position="269"/>
        <end position="354"/>
    </location>
</feature>
<keyword evidence="1" id="KW-0067">ATP-binding</keyword>
<dbReference type="GO" id="GO:0004386">
    <property type="term" value="F:helicase activity"/>
    <property type="evidence" value="ECO:0007669"/>
    <property type="project" value="InterPro"/>
</dbReference>
<keyword evidence="1" id="KW-0547">Nucleotide-binding</keyword>
<dbReference type="InterPro" id="IPR041677">
    <property type="entry name" value="DNA2/NAM7_AAA_11"/>
</dbReference>
<comment type="caution">
    <text evidence="4">The sequence shown here is derived from an EMBL/GenBank/DDBJ whole genome shotgun (WGS) entry which is preliminary data.</text>
</comment>
<protein>
    <submittedName>
        <fullName evidence="4">Uncharacterized protein</fullName>
    </submittedName>
</protein>
<name>A0A139HTP0_9PEZI</name>
<evidence type="ECO:0000313" key="4">
    <source>
        <dbReference type="EMBL" id="KXT05844.1"/>
    </source>
</evidence>
<dbReference type="Proteomes" id="UP000070133">
    <property type="component" value="Unassembled WGS sequence"/>
</dbReference>
<keyword evidence="5" id="KW-1185">Reference proteome</keyword>
<keyword evidence="1" id="KW-0378">Hydrolase</keyword>
<dbReference type="STRING" id="321146.A0A139HTP0"/>
<evidence type="ECO:0000259" key="3">
    <source>
        <dbReference type="Pfam" id="PF13087"/>
    </source>
</evidence>
<accession>A0A139HTP0</accession>
<evidence type="ECO:0000256" key="1">
    <source>
        <dbReference type="ARBA" id="ARBA00022806"/>
    </source>
</evidence>
<evidence type="ECO:0000259" key="2">
    <source>
        <dbReference type="Pfam" id="PF13086"/>
    </source>
</evidence>
<proteinExistence type="predicted"/>
<dbReference type="InterPro" id="IPR045055">
    <property type="entry name" value="DNA2/NAM7-like"/>
</dbReference>
<dbReference type="SUPFAM" id="SSF52540">
    <property type="entry name" value="P-loop containing nucleoside triphosphate hydrolases"/>
    <property type="match status" value="1"/>
</dbReference>
<dbReference type="OrthoDB" id="6513042at2759"/>
<dbReference type="AlphaFoldDB" id="A0A139HTP0"/>
<feature type="domain" description="DNA2/NAM7 helicase-like C-terminal" evidence="3">
    <location>
        <begin position="537"/>
        <end position="716"/>
    </location>
</feature>
<dbReference type="InterPro" id="IPR047187">
    <property type="entry name" value="SF1_C_Upf1"/>
</dbReference>
<evidence type="ECO:0000313" key="5">
    <source>
        <dbReference type="Proteomes" id="UP000070133"/>
    </source>
</evidence>
<dbReference type="EMBL" id="LFZN01000010">
    <property type="protein sequence ID" value="KXT05844.1"/>
    <property type="molecule type" value="Genomic_DNA"/>
</dbReference>
<dbReference type="Pfam" id="PF13087">
    <property type="entry name" value="AAA_12"/>
    <property type="match status" value="1"/>
</dbReference>
<reference evidence="4 5" key="1">
    <citation type="submission" date="2015-07" db="EMBL/GenBank/DDBJ databases">
        <title>Comparative genomics of the Sigatoka disease complex on banana suggests a link between parallel evolutionary changes in Pseudocercospora fijiensis and Pseudocercospora eumusae and increased virulence on the banana host.</title>
        <authorList>
            <person name="Chang T.-C."/>
            <person name="Salvucci A."/>
            <person name="Crous P.W."/>
            <person name="Stergiopoulos I."/>
        </authorList>
    </citation>
    <scope>NUCLEOTIDE SEQUENCE [LARGE SCALE GENOMIC DNA]</scope>
    <source>
        <strain evidence="4 5">CBS 114824</strain>
    </source>
</reference>
<dbReference type="PANTHER" id="PTHR10887">
    <property type="entry name" value="DNA2/NAM7 HELICASE FAMILY"/>
    <property type="match status" value="1"/>
</dbReference>
<dbReference type="GO" id="GO:0005829">
    <property type="term" value="C:cytosol"/>
    <property type="evidence" value="ECO:0007669"/>
    <property type="project" value="TreeGrafter"/>
</dbReference>
<dbReference type="Pfam" id="PF13086">
    <property type="entry name" value="AAA_11"/>
    <property type="match status" value="1"/>
</dbReference>
<sequence length="812" mass="90978">MSKKEAVLDVYAPPYIPLNLKQLNQAAALVVPSTPAPWINFAEYTASFAGTSYLAPRESSSATDTEETTSNGAVAASLDFPSYSSTFVSALKQEETALRQEYEAHAIYKTSLTQTPYDAAHSMYRLIVPGLRELNLPLEVGDIVRLKQLRFDTRGQLIVFSGFTAPDRAPVPGSLDVCYEAVVWVIDRMNETLFLRLDGLRRMSMLFNASFTIQSGRTNALHRAVSEAHAHLQEHHSWLRAMLFPTHDDGAMQHKLNPSGFNFEPFDAELNHEQLKAVHTVLRGKYGRLPYLISGPPGTGKTKTIVEIALQLTQEHNTSRILLCAPSDPAADTIVHRLGKHLTPNQLLRMNSPARSFPEVPASIMAFCQIEDKFFSLPPFAELMRKRIVVTTVRDAEVLHQARLTNKDLFAIERGFHTDLHPEDMSYVPSLHWSALLMDEAAQATEPEALLPLLAVAPPENASQDIKAPLVVMVGDQNQLGPRTASKKPVIQKSLFERLLSRPIYCEHPLARSKQKGGHIPRLTRDMLPITRPPFTDLIRNYRSHPAILATPSSLFYNDTLEPCASGVESLLPWYGFKGRQLPVLFRNNLSRDEIEQDGGGWFNVGEADIALEMAQSFLRQELLQPEQICIMSPFRAQVKMLRRKAREQAKPGINIGPLEAFQGLESRLVILCTTRTRDRFIDQDIARGLGVILEPRRFNVALTRAKEGLIVIGNPDVLDLDENWVSFLAFCKRNGAWDGQLSWRIPHSEKVRCSRLEKQMLMRNVVEEAGDDLVNGTRKLGITSREEDEAWNSGVAAEEAVREAEASPHWT</sequence>
<dbReference type="InterPro" id="IPR041679">
    <property type="entry name" value="DNA2/NAM7-like_C"/>
</dbReference>
<dbReference type="GO" id="GO:0035194">
    <property type="term" value="P:regulatory ncRNA-mediated post-transcriptional gene silencing"/>
    <property type="evidence" value="ECO:0007669"/>
    <property type="project" value="TreeGrafter"/>
</dbReference>
<dbReference type="InterPro" id="IPR027417">
    <property type="entry name" value="P-loop_NTPase"/>
</dbReference>
<organism evidence="4 5">
    <name type="scientific">Pseudocercospora eumusae</name>
    <dbReference type="NCBI Taxonomy" id="321146"/>
    <lineage>
        <taxon>Eukaryota</taxon>
        <taxon>Fungi</taxon>
        <taxon>Dikarya</taxon>
        <taxon>Ascomycota</taxon>
        <taxon>Pezizomycotina</taxon>
        <taxon>Dothideomycetes</taxon>
        <taxon>Dothideomycetidae</taxon>
        <taxon>Mycosphaerellales</taxon>
        <taxon>Mycosphaerellaceae</taxon>
        <taxon>Pseudocercospora</taxon>
    </lineage>
</organism>
<dbReference type="PANTHER" id="PTHR10887:SF322">
    <property type="entry name" value="HELICASE MOV-10"/>
    <property type="match status" value="1"/>
</dbReference>
<dbReference type="Gene3D" id="3.40.50.300">
    <property type="entry name" value="P-loop containing nucleotide triphosphate hydrolases"/>
    <property type="match status" value="2"/>
</dbReference>
<dbReference type="CDD" id="cd18808">
    <property type="entry name" value="SF1_C_Upf1"/>
    <property type="match status" value="1"/>
</dbReference>